<evidence type="ECO:0000313" key="10">
    <source>
        <dbReference type="EMBL" id="MCL6270936.1"/>
    </source>
</evidence>
<dbReference type="Gene3D" id="3.30.70.580">
    <property type="entry name" value="Pseudouridine synthase I, catalytic domain, N-terminal subdomain"/>
    <property type="match status" value="1"/>
</dbReference>
<dbReference type="InterPro" id="IPR020103">
    <property type="entry name" value="PsdUridine_synth_cat_dom_sf"/>
</dbReference>
<accession>A0ABT0PI45</accession>
<proteinExistence type="inferred from homology"/>
<keyword evidence="3 7" id="KW-0413">Isomerase</keyword>
<dbReference type="InterPro" id="IPR020094">
    <property type="entry name" value="TruA/RsuA/RluB/E/F_N"/>
</dbReference>
<dbReference type="Gene3D" id="3.10.290.10">
    <property type="entry name" value="RNA-binding S4 domain"/>
    <property type="match status" value="1"/>
</dbReference>
<name>A0ABT0PI45_9GAMM</name>
<organism evidence="10 11">
    <name type="scientific">Parendozoicomonas callyspongiae</name>
    <dbReference type="NCBI Taxonomy" id="2942213"/>
    <lineage>
        <taxon>Bacteria</taxon>
        <taxon>Pseudomonadati</taxon>
        <taxon>Pseudomonadota</taxon>
        <taxon>Gammaproteobacteria</taxon>
        <taxon>Oceanospirillales</taxon>
        <taxon>Endozoicomonadaceae</taxon>
        <taxon>Parendozoicomonas</taxon>
    </lineage>
</organism>
<dbReference type="InterPro" id="IPR050343">
    <property type="entry name" value="RsuA_PseudoU_synthase"/>
</dbReference>
<protein>
    <recommendedName>
        <fullName evidence="7">Pseudouridine synthase</fullName>
        <ecNumber evidence="7">5.4.99.-</ecNumber>
    </recommendedName>
</protein>
<comment type="similarity">
    <text evidence="1 7">Belongs to the pseudouridine synthase RsuA family.</text>
</comment>
<gene>
    <name evidence="10" type="primary">rluB</name>
    <name evidence="10" type="ORF">M3P05_13480</name>
</gene>
<dbReference type="NCBIfam" id="TIGR00093">
    <property type="entry name" value="pseudouridine synthase"/>
    <property type="match status" value="1"/>
</dbReference>
<keyword evidence="11" id="KW-1185">Reference proteome</keyword>
<dbReference type="CDD" id="cd02556">
    <property type="entry name" value="PseudoU_synth_RluB"/>
    <property type="match status" value="1"/>
</dbReference>
<feature type="domain" description="RNA-binding S4" evidence="9">
    <location>
        <begin position="20"/>
        <end position="87"/>
    </location>
</feature>
<comment type="catalytic activity">
    <reaction evidence="4">
        <text>uridine(2605) in 23S rRNA = pseudouridine(2605) in 23S rRNA</text>
        <dbReference type="Rhea" id="RHEA:42520"/>
        <dbReference type="Rhea" id="RHEA-COMP:10095"/>
        <dbReference type="Rhea" id="RHEA-COMP:10096"/>
        <dbReference type="ChEBI" id="CHEBI:65314"/>
        <dbReference type="ChEBI" id="CHEBI:65315"/>
        <dbReference type="EC" id="5.4.99.22"/>
    </reaction>
</comment>
<dbReference type="SUPFAM" id="SSF55174">
    <property type="entry name" value="Alpha-L RNA-binding motif"/>
    <property type="match status" value="1"/>
</dbReference>
<comment type="function">
    <text evidence="5">Responsible for synthesis of pseudouridine from uracil-2605 in 23S ribosomal RNA.</text>
</comment>
<evidence type="ECO:0000313" key="11">
    <source>
        <dbReference type="Proteomes" id="UP001203338"/>
    </source>
</evidence>
<dbReference type="Pfam" id="PF00849">
    <property type="entry name" value="PseudoU_synth_2"/>
    <property type="match status" value="1"/>
</dbReference>
<feature type="region of interest" description="Disordered" evidence="8">
    <location>
        <begin position="267"/>
        <end position="298"/>
    </location>
</feature>
<dbReference type="SMART" id="SM00363">
    <property type="entry name" value="S4"/>
    <property type="match status" value="1"/>
</dbReference>
<dbReference type="GO" id="GO:0160139">
    <property type="term" value="F:23S rRNA pseudouridine(2605) synthase activity"/>
    <property type="evidence" value="ECO:0007669"/>
    <property type="project" value="UniProtKB-EC"/>
</dbReference>
<dbReference type="PANTHER" id="PTHR47683:SF3">
    <property type="entry name" value="RIBOSOMAL LARGE SUBUNIT PSEUDOURIDINE SYNTHASE B"/>
    <property type="match status" value="1"/>
</dbReference>
<dbReference type="Proteomes" id="UP001203338">
    <property type="component" value="Unassembled WGS sequence"/>
</dbReference>
<feature type="compositionally biased region" description="Basic residues" evidence="8">
    <location>
        <begin position="279"/>
        <end position="298"/>
    </location>
</feature>
<dbReference type="PROSITE" id="PS50889">
    <property type="entry name" value="S4"/>
    <property type="match status" value="1"/>
</dbReference>
<sequence length="298" mass="33984">MTDSSITTPEAPQAQAQAGERLQKVLARQGLGSRRQIEAWITEGRVHVNGEKATLGMRIVSTDQVALDGRPVHLKEQVTRRVIAYNKPEGEVCTRTDPEGRPTVFQRLPRIPGERWIAVGRLDINTSGLLLFTTDGELANRLMHPSHQIEREYAVRVFGDVTEEKVKNLFDGVELEDGFARFTDIVDTGNEGINRWFHVCIMEGRNREVRRLWESQELAVSRLKRVRYGSTIIPDHLRQGRWVELEQAEVDALADLVDLPRVKAGPQTKEAKIKMDRQQRKRPGVKTGKRPFARRKSR</sequence>
<evidence type="ECO:0000256" key="8">
    <source>
        <dbReference type="SAM" id="MobiDB-lite"/>
    </source>
</evidence>
<feature type="compositionally biased region" description="Basic and acidic residues" evidence="8">
    <location>
        <begin position="269"/>
        <end position="278"/>
    </location>
</feature>
<dbReference type="Pfam" id="PF01479">
    <property type="entry name" value="S4"/>
    <property type="match status" value="1"/>
</dbReference>
<dbReference type="EMBL" id="JAMFLX010000018">
    <property type="protein sequence ID" value="MCL6270936.1"/>
    <property type="molecule type" value="Genomic_DNA"/>
</dbReference>
<dbReference type="PROSITE" id="PS01149">
    <property type="entry name" value="PSI_RSU"/>
    <property type="match status" value="1"/>
</dbReference>
<dbReference type="EC" id="5.4.99.-" evidence="7"/>
<evidence type="ECO:0000259" key="9">
    <source>
        <dbReference type="SMART" id="SM00363"/>
    </source>
</evidence>
<dbReference type="PANTHER" id="PTHR47683">
    <property type="entry name" value="PSEUDOURIDINE SYNTHASE FAMILY PROTEIN-RELATED"/>
    <property type="match status" value="1"/>
</dbReference>
<reference evidence="10 11" key="1">
    <citation type="submission" date="2022-05" db="EMBL/GenBank/DDBJ databases">
        <authorList>
            <person name="Park J.-S."/>
        </authorList>
    </citation>
    <scope>NUCLEOTIDE SEQUENCE [LARGE SCALE GENOMIC DNA]</scope>
    <source>
        <strain evidence="10 11">2012CJ34-2</strain>
    </source>
</reference>
<dbReference type="CDD" id="cd00165">
    <property type="entry name" value="S4"/>
    <property type="match status" value="1"/>
</dbReference>
<dbReference type="InterPro" id="IPR006145">
    <property type="entry name" value="PsdUridine_synth_RsuA/RluA"/>
</dbReference>
<comment type="caution">
    <text evidence="10">The sequence shown here is derived from an EMBL/GenBank/DDBJ whole genome shotgun (WGS) entry which is preliminary data.</text>
</comment>
<evidence type="ECO:0000256" key="2">
    <source>
        <dbReference type="ARBA" id="ARBA00022884"/>
    </source>
</evidence>
<dbReference type="Gene3D" id="3.30.70.1560">
    <property type="entry name" value="Alpha-L RNA-binding motif"/>
    <property type="match status" value="1"/>
</dbReference>
<evidence type="ECO:0000256" key="1">
    <source>
        <dbReference type="ARBA" id="ARBA00008348"/>
    </source>
</evidence>
<dbReference type="InterPro" id="IPR002942">
    <property type="entry name" value="S4_RNA-bd"/>
</dbReference>
<evidence type="ECO:0000256" key="3">
    <source>
        <dbReference type="ARBA" id="ARBA00023235"/>
    </source>
</evidence>
<keyword evidence="2 6" id="KW-0694">RNA-binding</keyword>
<dbReference type="InterPro" id="IPR000748">
    <property type="entry name" value="PsdUridine_synth_RsuA/RluB/E/F"/>
</dbReference>
<dbReference type="InterPro" id="IPR036986">
    <property type="entry name" value="S4_RNA-bd_sf"/>
</dbReference>
<dbReference type="InterPro" id="IPR042092">
    <property type="entry name" value="PsdUridine_s_RsuA/RluB/E/F_cat"/>
</dbReference>
<evidence type="ECO:0000256" key="4">
    <source>
        <dbReference type="ARBA" id="ARBA00036944"/>
    </source>
</evidence>
<evidence type="ECO:0000256" key="5">
    <source>
        <dbReference type="ARBA" id="ARBA00037383"/>
    </source>
</evidence>
<evidence type="ECO:0000256" key="7">
    <source>
        <dbReference type="RuleBase" id="RU003887"/>
    </source>
</evidence>
<dbReference type="NCBIfam" id="NF007976">
    <property type="entry name" value="PRK10700.1"/>
    <property type="match status" value="1"/>
</dbReference>
<dbReference type="SUPFAM" id="SSF55120">
    <property type="entry name" value="Pseudouridine synthase"/>
    <property type="match status" value="1"/>
</dbReference>
<evidence type="ECO:0000256" key="6">
    <source>
        <dbReference type="PROSITE-ProRule" id="PRU00182"/>
    </source>
</evidence>
<dbReference type="InterPro" id="IPR018496">
    <property type="entry name" value="PsdUridine_synth_RsuA/RluB_CS"/>
</dbReference>
<dbReference type="RefSeq" id="WP_249700243.1">
    <property type="nucleotide sequence ID" value="NZ_JAMFLX010000018.1"/>
</dbReference>